<dbReference type="InterPro" id="IPR001807">
    <property type="entry name" value="ClC"/>
</dbReference>
<dbReference type="SUPFAM" id="SSF81340">
    <property type="entry name" value="Clc chloride channel"/>
    <property type="match status" value="1"/>
</dbReference>
<dbReference type="AlphaFoldDB" id="A0A8J7FH99"/>
<feature type="transmembrane region" description="Helical" evidence="10">
    <location>
        <begin position="314"/>
        <end position="337"/>
    </location>
</feature>
<evidence type="ECO:0000256" key="9">
    <source>
        <dbReference type="ARBA" id="ARBA00023303"/>
    </source>
</evidence>
<protein>
    <submittedName>
        <fullName evidence="11">Chloride channel protein</fullName>
    </submittedName>
</protein>
<evidence type="ECO:0000256" key="3">
    <source>
        <dbReference type="ARBA" id="ARBA00022692"/>
    </source>
</evidence>
<evidence type="ECO:0000256" key="5">
    <source>
        <dbReference type="ARBA" id="ARBA00023065"/>
    </source>
</evidence>
<evidence type="ECO:0000256" key="2">
    <source>
        <dbReference type="ARBA" id="ARBA00022448"/>
    </source>
</evidence>
<dbReference type="CDD" id="cd01034">
    <property type="entry name" value="EriC_like"/>
    <property type="match status" value="1"/>
</dbReference>
<dbReference type="Gene3D" id="1.10.3080.10">
    <property type="entry name" value="Clc chloride channel"/>
    <property type="match status" value="1"/>
</dbReference>
<evidence type="ECO:0000256" key="7">
    <source>
        <dbReference type="ARBA" id="ARBA00023173"/>
    </source>
</evidence>
<keyword evidence="2" id="KW-0813">Transport</keyword>
<dbReference type="EMBL" id="JADFUA010000001">
    <property type="protein sequence ID" value="MBE9608175.1"/>
    <property type="molecule type" value="Genomic_DNA"/>
</dbReference>
<keyword evidence="3 10" id="KW-0812">Transmembrane</keyword>
<proteinExistence type="predicted"/>
<evidence type="ECO:0000256" key="8">
    <source>
        <dbReference type="ARBA" id="ARBA00023214"/>
    </source>
</evidence>
<feature type="transmembrane region" description="Helical" evidence="10">
    <location>
        <begin position="232"/>
        <end position="255"/>
    </location>
</feature>
<accession>A0A8J7FH99</accession>
<dbReference type="GO" id="GO:0005254">
    <property type="term" value="F:chloride channel activity"/>
    <property type="evidence" value="ECO:0007669"/>
    <property type="project" value="UniProtKB-KW"/>
</dbReference>
<keyword evidence="9" id="KW-0407">Ion channel</keyword>
<feature type="transmembrane region" description="Helical" evidence="10">
    <location>
        <begin position="349"/>
        <end position="374"/>
    </location>
</feature>
<dbReference type="RefSeq" id="WP_194114674.1">
    <property type="nucleotide sequence ID" value="NZ_JADFUA010000001.1"/>
</dbReference>
<dbReference type="InterPro" id="IPR014743">
    <property type="entry name" value="Cl-channel_core"/>
</dbReference>
<evidence type="ECO:0000256" key="6">
    <source>
        <dbReference type="ARBA" id="ARBA00023136"/>
    </source>
</evidence>
<dbReference type="GO" id="GO:0034707">
    <property type="term" value="C:chloride channel complex"/>
    <property type="evidence" value="ECO:0007669"/>
    <property type="project" value="UniProtKB-KW"/>
</dbReference>
<keyword evidence="7" id="KW-0869">Chloride channel</keyword>
<keyword evidence="6 10" id="KW-0472">Membrane</keyword>
<feature type="transmembrane region" description="Helical" evidence="10">
    <location>
        <begin position="21"/>
        <end position="44"/>
    </location>
</feature>
<gene>
    <name evidence="11" type="ORF">INR99_02325</name>
</gene>
<evidence type="ECO:0000313" key="12">
    <source>
        <dbReference type="Proteomes" id="UP000604481"/>
    </source>
</evidence>
<organism evidence="11 12">
    <name type="scientific">Chitinilyticum piscinae</name>
    <dbReference type="NCBI Taxonomy" id="2866724"/>
    <lineage>
        <taxon>Bacteria</taxon>
        <taxon>Pseudomonadati</taxon>
        <taxon>Pseudomonadota</taxon>
        <taxon>Betaproteobacteria</taxon>
        <taxon>Neisseriales</taxon>
        <taxon>Chitinibacteraceae</taxon>
        <taxon>Chitinilyticum</taxon>
    </lineage>
</organism>
<feature type="transmembrane region" description="Helical" evidence="10">
    <location>
        <begin position="56"/>
        <end position="74"/>
    </location>
</feature>
<dbReference type="PANTHER" id="PTHR43427">
    <property type="entry name" value="CHLORIDE CHANNEL PROTEIN CLC-E"/>
    <property type="match status" value="1"/>
</dbReference>
<keyword evidence="5" id="KW-0406">Ion transport</keyword>
<dbReference type="GO" id="GO:0005886">
    <property type="term" value="C:plasma membrane"/>
    <property type="evidence" value="ECO:0007669"/>
    <property type="project" value="TreeGrafter"/>
</dbReference>
<evidence type="ECO:0000313" key="11">
    <source>
        <dbReference type="EMBL" id="MBE9608175.1"/>
    </source>
</evidence>
<name>A0A8J7FH99_9NEIS</name>
<dbReference type="PANTHER" id="PTHR43427:SF6">
    <property type="entry name" value="CHLORIDE CHANNEL PROTEIN CLC-E"/>
    <property type="match status" value="1"/>
</dbReference>
<feature type="transmembrane region" description="Helical" evidence="10">
    <location>
        <begin position="276"/>
        <end position="294"/>
    </location>
</feature>
<evidence type="ECO:0000256" key="1">
    <source>
        <dbReference type="ARBA" id="ARBA00004141"/>
    </source>
</evidence>
<feature type="transmembrane region" description="Helical" evidence="10">
    <location>
        <begin position="199"/>
        <end position="220"/>
    </location>
</feature>
<dbReference type="Proteomes" id="UP000604481">
    <property type="component" value="Unassembled WGS sequence"/>
</dbReference>
<evidence type="ECO:0000256" key="4">
    <source>
        <dbReference type="ARBA" id="ARBA00022989"/>
    </source>
</evidence>
<feature type="transmembrane region" description="Helical" evidence="10">
    <location>
        <begin position="394"/>
        <end position="413"/>
    </location>
</feature>
<dbReference type="PRINTS" id="PR00762">
    <property type="entry name" value="CLCHANNEL"/>
</dbReference>
<keyword evidence="12" id="KW-1185">Reference proteome</keyword>
<reference evidence="11 12" key="1">
    <citation type="submission" date="2020-10" db="EMBL/GenBank/DDBJ databases">
        <title>The genome sequence of Chitinilyticum litopenaei 4Y14.</title>
        <authorList>
            <person name="Liu Y."/>
        </authorList>
    </citation>
    <scope>NUCLEOTIDE SEQUENCE [LARGE SCALE GENOMIC DNA]</scope>
    <source>
        <strain evidence="11 12">4Y14</strain>
    </source>
</reference>
<sequence length="439" mass="46405">MLFTRWLSALQSVPERTRSTLLLWLGAAMVGVVAVLLAKCAEWASGGFHALQSAYWWSPLLLVPLGGMLARWLMQRCGPGAEGSGIPQAKACLELAERPEVAGCLLSLRIAVAKFAGIVLGLGSGFVLGREGPTVQIGASIMFSLRKLAPQDTAVLRRQLILVGGAAGIAAAFNTPLAGIVFAFEELARSVEEQTSGKLLGAVILAGVVSLALQGDYVYFGHIRVPGFDYGILLPVAIIGVLAGLIGGLFAWLCVHTRRWVPQSVQQFQRQYPYRFIAGIGLLIALCGLIAPIHGSGAEVTSTAIDHAQALPWYFLPLKLIGMVATFLTGLPGGIFAPSLALGAGVGSWLAPFFASTLTVKLMAIGMAGTLAAVTRAPLTSAIILMEMTDGHEMVISILATTLVASTVARLFFNTNLYHELAERMLQTLPLAPAPEHKS</sequence>
<comment type="subcellular location">
    <subcellularLocation>
        <location evidence="1">Membrane</location>
        <topology evidence="1">Multi-pass membrane protein</topology>
    </subcellularLocation>
</comment>
<evidence type="ECO:0000256" key="10">
    <source>
        <dbReference type="SAM" id="Phobius"/>
    </source>
</evidence>
<comment type="caution">
    <text evidence="11">The sequence shown here is derived from an EMBL/GenBank/DDBJ whole genome shotgun (WGS) entry which is preliminary data.</text>
</comment>
<keyword evidence="4 10" id="KW-1133">Transmembrane helix</keyword>
<keyword evidence="8" id="KW-0868">Chloride</keyword>
<dbReference type="Pfam" id="PF00654">
    <property type="entry name" value="Voltage_CLC"/>
    <property type="match status" value="1"/>
</dbReference>
<dbReference type="InterPro" id="IPR050368">
    <property type="entry name" value="ClC-type_chloride_channel"/>
</dbReference>